<keyword evidence="1" id="KW-0547">Nucleotide-binding</keyword>
<dbReference type="SUPFAM" id="SSF52540">
    <property type="entry name" value="P-loop containing nucleoside triphosphate hydrolases"/>
    <property type="match status" value="1"/>
</dbReference>
<dbReference type="InterPro" id="IPR010982">
    <property type="entry name" value="Lambda_DNA-bd_dom_sf"/>
</dbReference>
<dbReference type="EMBL" id="CAUZLR010000006">
    <property type="protein sequence ID" value="CAK1243794.1"/>
    <property type="molecule type" value="Genomic_DNA"/>
</dbReference>
<dbReference type="Pfam" id="PF00005">
    <property type="entry name" value="ABC_tran"/>
    <property type="match status" value="1"/>
</dbReference>
<dbReference type="CDD" id="cd03230">
    <property type="entry name" value="ABC_DR_subfamily_A"/>
    <property type="match status" value="1"/>
</dbReference>
<dbReference type="PANTHER" id="PTHR43038:SF3">
    <property type="entry name" value="ABC TRANSPORTER G FAMILY MEMBER 20 ISOFORM X1"/>
    <property type="match status" value="1"/>
</dbReference>
<keyword evidence="2" id="KW-0067">ATP-binding</keyword>
<evidence type="ECO:0000313" key="6">
    <source>
        <dbReference type="Proteomes" id="UP001314261"/>
    </source>
</evidence>
<dbReference type="Gene3D" id="1.10.260.40">
    <property type="entry name" value="lambda repressor-like DNA-binding domains"/>
    <property type="match status" value="1"/>
</dbReference>
<sequence>MKNVFGTQLTLLRQKRNLSQEGLAKKLFVSRQSVSKWENGEVEPSIDKLLTLSEIFAVDLDYLLVGQSQTRQLLLEIKHLQKSFDKKVLEDVNLDVYTQERIALLGSNGSGKSTMVRLILGNLMSDKGEIVRHFHSEDDLSVMPQEDLLIDTYRVIDQLTLSASIQRCFDAQKARELLQQYRLDEQYSKMIYQLSGGQKRRLSLLIAMLRPGKLLILDEPTVGMDLESIDIFWQSLDHVKATVITITHDFNQIDQYFSRVVLLKDGVIAGDESVATIHSNNQTIEQWYRMKNQKGLG</sequence>
<evidence type="ECO:0000313" key="5">
    <source>
        <dbReference type="EMBL" id="CAK1243794.1"/>
    </source>
</evidence>
<dbReference type="SMART" id="SM00530">
    <property type="entry name" value="HTH_XRE"/>
    <property type="match status" value="1"/>
</dbReference>
<dbReference type="PANTHER" id="PTHR43038">
    <property type="entry name" value="ATP-BINDING CASSETTE, SUB-FAMILY H, MEMBER 1"/>
    <property type="match status" value="1"/>
</dbReference>
<dbReference type="InterPro" id="IPR017871">
    <property type="entry name" value="ABC_transporter-like_CS"/>
</dbReference>
<evidence type="ECO:0000259" key="3">
    <source>
        <dbReference type="PROSITE" id="PS50893"/>
    </source>
</evidence>
<dbReference type="PROSITE" id="PS00211">
    <property type="entry name" value="ABC_TRANSPORTER_1"/>
    <property type="match status" value="1"/>
</dbReference>
<dbReference type="InterPro" id="IPR001387">
    <property type="entry name" value="Cro/C1-type_HTH"/>
</dbReference>
<dbReference type="InterPro" id="IPR003593">
    <property type="entry name" value="AAA+_ATPase"/>
</dbReference>
<protein>
    <submittedName>
        <fullName evidence="5">Contains XRE-family HTH domain (HipB)</fullName>
    </submittedName>
</protein>
<organism evidence="5 6">
    <name type="scientific">Fructobacillus fructosus</name>
    <dbReference type="NCBI Taxonomy" id="1631"/>
    <lineage>
        <taxon>Bacteria</taxon>
        <taxon>Bacillati</taxon>
        <taxon>Bacillota</taxon>
        <taxon>Bacilli</taxon>
        <taxon>Lactobacillales</taxon>
        <taxon>Lactobacillaceae</taxon>
        <taxon>Fructobacillus</taxon>
    </lineage>
</organism>
<dbReference type="InterPro" id="IPR027417">
    <property type="entry name" value="P-loop_NTPase"/>
</dbReference>
<dbReference type="Proteomes" id="UP001314261">
    <property type="component" value="Unassembled WGS sequence"/>
</dbReference>
<keyword evidence="6" id="KW-1185">Reference proteome</keyword>
<dbReference type="Pfam" id="PF01381">
    <property type="entry name" value="HTH_3"/>
    <property type="match status" value="1"/>
</dbReference>
<feature type="domain" description="ABC transporter" evidence="3">
    <location>
        <begin position="68"/>
        <end position="290"/>
    </location>
</feature>
<dbReference type="SUPFAM" id="SSF47413">
    <property type="entry name" value="lambda repressor-like DNA-binding domains"/>
    <property type="match status" value="1"/>
</dbReference>
<accession>A0ABM9MVV1</accession>
<dbReference type="CDD" id="cd00093">
    <property type="entry name" value="HTH_XRE"/>
    <property type="match status" value="1"/>
</dbReference>
<evidence type="ECO:0000259" key="4">
    <source>
        <dbReference type="PROSITE" id="PS50943"/>
    </source>
</evidence>
<gene>
    <name evidence="5" type="ORF">R54839_PPFHFPJH_01019</name>
</gene>
<comment type="caution">
    <text evidence="5">The sequence shown here is derived from an EMBL/GenBank/DDBJ whole genome shotgun (WGS) entry which is preliminary data.</text>
</comment>
<evidence type="ECO:0000256" key="1">
    <source>
        <dbReference type="ARBA" id="ARBA00022741"/>
    </source>
</evidence>
<reference evidence="5 6" key="1">
    <citation type="submission" date="2023-10" db="EMBL/GenBank/DDBJ databases">
        <authorList>
            <person name="Botero Cardona J."/>
        </authorList>
    </citation>
    <scope>NUCLEOTIDE SEQUENCE [LARGE SCALE GENOMIC DNA]</scope>
    <source>
        <strain evidence="5 6">R-54839</strain>
    </source>
</reference>
<evidence type="ECO:0000256" key="2">
    <source>
        <dbReference type="ARBA" id="ARBA00022840"/>
    </source>
</evidence>
<feature type="domain" description="HTH cro/C1-type" evidence="4">
    <location>
        <begin position="9"/>
        <end position="63"/>
    </location>
</feature>
<dbReference type="PROSITE" id="PS50893">
    <property type="entry name" value="ABC_TRANSPORTER_2"/>
    <property type="match status" value="1"/>
</dbReference>
<dbReference type="PROSITE" id="PS50943">
    <property type="entry name" value="HTH_CROC1"/>
    <property type="match status" value="1"/>
</dbReference>
<proteinExistence type="predicted"/>
<dbReference type="SMART" id="SM00382">
    <property type="entry name" value="AAA"/>
    <property type="match status" value="1"/>
</dbReference>
<name>A0ABM9MVV1_9LACO</name>
<dbReference type="InterPro" id="IPR003439">
    <property type="entry name" value="ABC_transporter-like_ATP-bd"/>
</dbReference>
<dbReference type="Gene3D" id="3.40.50.300">
    <property type="entry name" value="P-loop containing nucleotide triphosphate hydrolases"/>
    <property type="match status" value="1"/>
</dbReference>
<dbReference type="RefSeq" id="WP_187753470.1">
    <property type="nucleotide sequence ID" value="NZ_CAUZLN010000002.1"/>
</dbReference>